<dbReference type="InterPro" id="IPR039424">
    <property type="entry name" value="SBP_5"/>
</dbReference>
<dbReference type="Gene3D" id="3.90.76.10">
    <property type="entry name" value="Dipeptide-binding Protein, Domain 1"/>
    <property type="match status" value="1"/>
</dbReference>
<dbReference type="GO" id="GO:0042884">
    <property type="term" value="P:microcin transport"/>
    <property type="evidence" value="ECO:0007669"/>
    <property type="project" value="TreeGrafter"/>
</dbReference>
<sequence length="526" mass="60334">MKKGFKFLIFIMIAAMLLSGCSNEKNVATNQKEETVAKGENKEPLEINLQGGDWGYPSPYTHYSRGPGIFKMRLIFDSLLERGEEGLIPWLAESWDISDDGKLYTFKIREGVKWQDGEPMTAEDVKFSFDYYSKYPPVSDDLGISENNYIETIEVVDENTVNIQVNEPNATLLERFGTARIIPEHIWKDVDDPTKFTDSKAVIGCGPYILTDYNEEQGAYRFEAFKDYWGPKQKVDVIKFVPVSDSLLSFENGEIDLTGITPDVLSKYENDPQYKVVESPAYWGYKLALNMKKRPEFKDKNLRQALAYAIDQEELVEKVARGAARVGSAGYLPVEHVWYNKDVKQYDFDIDKAKELLDNKTYNFTLLTGDSNPELRIAELMKINFEKAGINIEVKSVDSKSRDAAIKNGDYEMALNGYGGWGGDPDMLREQYRSKSGEKTIFSGIPGYSNEKIDELCEEQLHEMNGEKRKEIVFKLQEEIAEEIPQIPIYNTTGYVVFRPEKYDGWKHVFNHHEVTHNKISYLEMK</sequence>
<dbReference type="EMBL" id="FQXR01000005">
    <property type="protein sequence ID" value="SHH85207.1"/>
    <property type="molecule type" value="Genomic_DNA"/>
</dbReference>
<dbReference type="GO" id="GO:0015833">
    <property type="term" value="P:peptide transport"/>
    <property type="evidence" value="ECO:0007669"/>
    <property type="project" value="TreeGrafter"/>
</dbReference>
<dbReference type="Gene3D" id="3.10.105.10">
    <property type="entry name" value="Dipeptide-binding Protein, Domain 3"/>
    <property type="match status" value="1"/>
</dbReference>
<keyword evidence="5" id="KW-1185">Reference proteome</keyword>
<dbReference type="PANTHER" id="PTHR30290">
    <property type="entry name" value="PERIPLASMIC BINDING COMPONENT OF ABC TRANSPORTER"/>
    <property type="match status" value="1"/>
</dbReference>
<dbReference type="RefSeq" id="WP_072743872.1">
    <property type="nucleotide sequence ID" value="NZ_FQXR01000005.1"/>
</dbReference>
<dbReference type="PIRSF" id="PIRSF002741">
    <property type="entry name" value="MppA"/>
    <property type="match status" value="1"/>
</dbReference>
<dbReference type="PROSITE" id="PS51257">
    <property type="entry name" value="PROKAR_LIPOPROTEIN"/>
    <property type="match status" value="1"/>
</dbReference>
<feature type="domain" description="Solute-binding protein family 5" evidence="3">
    <location>
        <begin position="87"/>
        <end position="437"/>
    </location>
</feature>
<evidence type="ECO:0000313" key="5">
    <source>
        <dbReference type="Proteomes" id="UP000184389"/>
    </source>
</evidence>
<dbReference type="STRING" id="1123281.SAMN02745180_01176"/>
<accession>A0A1M5WCP3</accession>
<dbReference type="AlphaFoldDB" id="A0A1M5WCP3"/>
<dbReference type="InterPro" id="IPR030678">
    <property type="entry name" value="Peptide/Ni-bd"/>
</dbReference>
<dbReference type="Proteomes" id="UP000184389">
    <property type="component" value="Unassembled WGS sequence"/>
</dbReference>
<dbReference type="OrthoDB" id="9772924at2"/>
<dbReference type="Pfam" id="PF00496">
    <property type="entry name" value="SBP_bac_5"/>
    <property type="match status" value="1"/>
</dbReference>
<evidence type="ECO:0000256" key="2">
    <source>
        <dbReference type="SAM" id="SignalP"/>
    </source>
</evidence>
<dbReference type="SUPFAM" id="SSF53850">
    <property type="entry name" value="Periplasmic binding protein-like II"/>
    <property type="match status" value="1"/>
</dbReference>
<dbReference type="Gene3D" id="3.40.190.10">
    <property type="entry name" value="Periplasmic binding protein-like II"/>
    <property type="match status" value="1"/>
</dbReference>
<dbReference type="InterPro" id="IPR000914">
    <property type="entry name" value="SBP_5_dom"/>
</dbReference>
<dbReference type="FunFam" id="3.90.76.10:FF:000004">
    <property type="entry name" value="Peptide ABC transporter substrate-binding protein"/>
    <property type="match status" value="1"/>
</dbReference>
<protein>
    <submittedName>
        <fullName evidence="4">Peptide/nickel transport system substrate-binding protein</fullName>
    </submittedName>
</protein>
<dbReference type="GO" id="GO:0030288">
    <property type="term" value="C:outer membrane-bounded periplasmic space"/>
    <property type="evidence" value="ECO:0007669"/>
    <property type="project" value="TreeGrafter"/>
</dbReference>
<dbReference type="PANTHER" id="PTHR30290:SF64">
    <property type="entry name" value="ABC TRANSPORTER PERIPLASMIC BINDING PROTEIN"/>
    <property type="match status" value="1"/>
</dbReference>
<feature type="chain" id="PRO_5039564689" evidence="2">
    <location>
        <begin position="25"/>
        <end position="526"/>
    </location>
</feature>
<dbReference type="GO" id="GO:0043190">
    <property type="term" value="C:ATP-binding cassette (ABC) transporter complex"/>
    <property type="evidence" value="ECO:0007669"/>
    <property type="project" value="InterPro"/>
</dbReference>
<reference evidence="4 5" key="1">
    <citation type="submission" date="2016-11" db="EMBL/GenBank/DDBJ databases">
        <authorList>
            <person name="Jaros S."/>
            <person name="Januszkiewicz K."/>
            <person name="Wedrychowicz H."/>
        </authorList>
    </citation>
    <scope>NUCLEOTIDE SEQUENCE [LARGE SCALE GENOMIC DNA]</scope>
    <source>
        <strain evidence="4 5">DSM 13106</strain>
    </source>
</reference>
<keyword evidence="1 2" id="KW-0732">Signal</keyword>
<evidence type="ECO:0000313" key="4">
    <source>
        <dbReference type="EMBL" id="SHH85207.1"/>
    </source>
</evidence>
<organism evidence="4 5">
    <name type="scientific">Sporanaerobacter acetigenes DSM 13106</name>
    <dbReference type="NCBI Taxonomy" id="1123281"/>
    <lineage>
        <taxon>Bacteria</taxon>
        <taxon>Bacillati</taxon>
        <taxon>Bacillota</taxon>
        <taxon>Tissierellia</taxon>
        <taxon>Tissierellales</taxon>
        <taxon>Sporanaerobacteraceae</taxon>
        <taxon>Sporanaerobacter</taxon>
    </lineage>
</organism>
<name>A0A1M5WCP3_9FIRM</name>
<dbReference type="GO" id="GO:1904680">
    <property type="term" value="F:peptide transmembrane transporter activity"/>
    <property type="evidence" value="ECO:0007669"/>
    <property type="project" value="TreeGrafter"/>
</dbReference>
<proteinExistence type="predicted"/>
<dbReference type="CDD" id="cd08520">
    <property type="entry name" value="PBP2_NikA_DppA_OppA_like_21"/>
    <property type="match status" value="1"/>
</dbReference>
<evidence type="ECO:0000259" key="3">
    <source>
        <dbReference type="Pfam" id="PF00496"/>
    </source>
</evidence>
<feature type="signal peptide" evidence="2">
    <location>
        <begin position="1"/>
        <end position="24"/>
    </location>
</feature>
<gene>
    <name evidence="4" type="ORF">SAMN02745180_01176</name>
</gene>
<evidence type="ECO:0000256" key="1">
    <source>
        <dbReference type="ARBA" id="ARBA00022729"/>
    </source>
</evidence>